<feature type="domain" description="BTB" evidence="2">
    <location>
        <begin position="197"/>
        <end position="268"/>
    </location>
</feature>
<dbReference type="STRING" id="543379.A0A232FM91"/>
<dbReference type="InterPro" id="IPR000210">
    <property type="entry name" value="BTB/POZ_dom"/>
</dbReference>
<proteinExistence type="predicted"/>
<feature type="chain" id="PRO_5013144687" description="BTB domain-containing protein" evidence="1">
    <location>
        <begin position="24"/>
        <end position="368"/>
    </location>
</feature>
<dbReference type="EMBL" id="NNAY01000022">
    <property type="protein sequence ID" value="OXU31866.1"/>
    <property type="molecule type" value="Genomic_DNA"/>
</dbReference>
<dbReference type="Gene3D" id="3.30.710.10">
    <property type="entry name" value="Potassium Channel Kv1.1, Chain A"/>
    <property type="match status" value="1"/>
</dbReference>
<dbReference type="GO" id="GO:0030163">
    <property type="term" value="P:protein catabolic process"/>
    <property type="evidence" value="ECO:0007669"/>
    <property type="project" value="UniProtKB-ARBA"/>
</dbReference>
<dbReference type="SUPFAM" id="SSF49599">
    <property type="entry name" value="TRAF domain-like"/>
    <property type="match status" value="1"/>
</dbReference>
<dbReference type="PROSITE" id="PS50097">
    <property type="entry name" value="BTB"/>
    <property type="match status" value="1"/>
</dbReference>
<reference evidence="3 4" key="1">
    <citation type="journal article" date="2017" name="Curr. Biol.">
        <title>The Evolution of Venom by Co-option of Single-Copy Genes.</title>
        <authorList>
            <person name="Martinson E.O."/>
            <person name="Mrinalini"/>
            <person name="Kelkar Y.D."/>
            <person name="Chang C.H."/>
            <person name="Werren J.H."/>
        </authorList>
    </citation>
    <scope>NUCLEOTIDE SEQUENCE [LARGE SCALE GENOMIC DNA]</scope>
    <source>
        <strain evidence="3 4">Alberta</strain>
        <tissue evidence="3">Whole body</tissue>
    </source>
</reference>
<protein>
    <recommendedName>
        <fullName evidence="2">BTB domain-containing protein</fullName>
    </recommendedName>
</protein>
<comment type="caution">
    <text evidence="3">The sequence shown here is derived from an EMBL/GenBank/DDBJ whole genome shotgun (WGS) entry which is preliminary data.</text>
</comment>
<dbReference type="CDD" id="cd00121">
    <property type="entry name" value="MATH"/>
    <property type="match status" value="1"/>
</dbReference>
<keyword evidence="4" id="KW-1185">Reference proteome</keyword>
<dbReference type="AlphaFoldDB" id="A0A232FM91"/>
<dbReference type="InterPro" id="IPR008974">
    <property type="entry name" value="TRAF-like"/>
</dbReference>
<sequence length="368" mass="41502">MEMKECAIIPVLILILFAWSVSSDTYSAFGVTNIKESSKLTLQYTWMIHNFKLSTKPDNDTFFLHSPEFGPPGNESFKWFLRLYPARPSVGIYLIKNSSSTITVNDTFIIGSKKKSYIDTFKETKVEGWPAFMDRSAAISSCLPNGTLVVKCEISTLSKIVASTEINVDPYSSTKSKVNKSKLPDELLTLLEDEKFSDVTILIDDNEIRAHRIILALRSPVFASLLEENRTESNCNGNSSILEIKDVKPKIFKKLLHYIYTDKVDGIDGKIAKDLLVAAIKYDVKGLKVICEEFLYNSINVDNAIEILDMTDQYHIPVLKSRVMKFAGEHAIFLIHSSAFKMLEQSRSHLLHELLNVMIPCKANLQSA</sequence>
<dbReference type="Gene3D" id="1.25.40.420">
    <property type="match status" value="1"/>
</dbReference>
<dbReference type="SMART" id="SM00225">
    <property type="entry name" value="BTB"/>
    <property type="match status" value="1"/>
</dbReference>
<accession>A0A232FM91</accession>
<evidence type="ECO:0000259" key="2">
    <source>
        <dbReference type="PROSITE" id="PS50097"/>
    </source>
</evidence>
<dbReference type="Pfam" id="PF00651">
    <property type="entry name" value="BTB"/>
    <property type="match status" value="1"/>
</dbReference>
<dbReference type="Gene3D" id="2.60.210.10">
    <property type="entry name" value="Apoptosis, Tumor Necrosis Factor Receptor Associated Protein 2, Chain A"/>
    <property type="match status" value="1"/>
</dbReference>
<dbReference type="InterPro" id="IPR011333">
    <property type="entry name" value="SKP1/BTB/POZ_sf"/>
</dbReference>
<keyword evidence="1" id="KW-0732">Signal</keyword>
<evidence type="ECO:0000256" key="1">
    <source>
        <dbReference type="SAM" id="SignalP"/>
    </source>
</evidence>
<gene>
    <name evidence="3" type="ORF">TSAR_014094</name>
</gene>
<organism evidence="3 4">
    <name type="scientific">Trichomalopsis sarcophagae</name>
    <dbReference type="NCBI Taxonomy" id="543379"/>
    <lineage>
        <taxon>Eukaryota</taxon>
        <taxon>Metazoa</taxon>
        <taxon>Ecdysozoa</taxon>
        <taxon>Arthropoda</taxon>
        <taxon>Hexapoda</taxon>
        <taxon>Insecta</taxon>
        <taxon>Pterygota</taxon>
        <taxon>Neoptera</taxon>
        <taxon>Endopterygota</taxon>
        <taxon>Hymenoptera</taxon>
        <taxon>Apocrita</taxon>
        <taxon>Proctotrupomorpha</taxon>
        <taxon>Chalcidoidea</taxon>
        <taxon>Pteromalidae</taxon>
        <taxon>Pteromalinae</taxon>
        <taxon>Trichomalopsis</taxon>
    </lineage>
</organism>
<evidence type="ECO:0000313" key="4">
    <source>
        <dbReference type="Proteomes" id="UP000215335"/>
    </source>
</evidence>
<dbReference type="InterPro" id="IPR002083">
    <property type="entry name" value="MATH/TRAF_dom"/>
</dbReference>
<name>A0A232FM91_9HYME</name>
<dbReference type="SUPFAM" id="SSF54695">
    <property type="entry name" value="POZ domain"/>
    <property type="match status" value="1"/>
</dbReference>
<dbReference type="PANTHER" id="PTHR24413">
    <property type="entry name" value="SPECKLE-TYPE POZ PROTEIN"/>
    <property type="match status" value="1"/>
</dbReference>
<feature type="signal peptide" evidence="1">
    <location>
        <begin position="1"/>
        <end position="23"/>
    </location>
</feature>
<dbReference type="Proteomes" id="UP000215335">
    <property type="component" value="Unassembled WGS sequence"/>
</dbReference>
<evidence type="ECO:0000313" key="3">
    <source>
        <dbReference type="EMBL" id="OXU31866.1"/>
    </source>
</evidence>